<comment type="cofactor">
    <cofactor evidence="1 6">
        <name>FAD</name>
        <dbReference type="ChEBI" id="CHEBI:57692"/>
    </cofactor>
</comment>
<dbReference type="RefSeq" id="WP_145430059.1">
    <property type="nucleotide sequence ID" value="NZ_CP036339.1"/>
</dbReference>
<dbReference type="EC" id="1.1.5.3" evidence="6"/>
<accession>A0A517TRL3</accession>
<dbReference type="PANTHER" id="PTHR11985">
    <property type="entry name" value="GLYCEROL-3-PHOSPHATE DEHYDROGENASE"/>
    <property type="match status" value="1"/>
</dbReference>
<evidence type="ECO:0000256" key="6">
    <source>
        <dbReference type="RuleBase" id="RU361217"/>
    </source>
</evidence>
<evidence type="ECO:0000256" key="3">
    <source>
        <dbReference type="ARBA" id="ARBA00022630"/>
    </source>
</evidence>
<dbReference type="InterPro" id="IPR038299">
    <property type="entry name" value="DAO_C_sf"/>
</dbReference>
<dbReference type="InterPro" id="IPR000447">
    <property type="entry name" value="G3P_DH_FAD-dep"/>
</dbReference>
<keyword evidence="9" id="KW-1185">Reference proteome</keyword>
<protein>
    <recommendedName>
        <fullName evidence="6">Glycerol-3-phosphate dehydrogenase</fullName>
        <ecNumber evidence="6">1.1.5.3</ecNumber>
    </recommendedName>
</protein>
<sequence>MHSATDQHSNITRSEQLQTQPLDVLVIGGGIVGAGVARDAAMRGLRTGLVEQHDFASGTSSRSSRLLHGGMRYLAQGRVGLVWEASKEKTVLRRIAPHLAEPLEFIFPTRQANGWPRWKLGLGVKLYDLLCGVGKGGGSGSMGVAETLRRVPGLNGEQLTGAVRYHDALTNDSRLVLDTINSAVQHGAVACNYVKLLDATREGDRWRCELEDRRNPALLVVQARSVVNATGPWSDKLPNSETSLRLTKGVHLVIDRARLPMDDAVVLAEGSRILFVIPWGERVILGTTDTDYRGQLDNPPCDPEDVSYILQVVNDAFPAAKLTPQDLVSTWSGLRPLVADKNGNPSDISRRHKIAMSHAGWWDVTGGKLTTYRLMGEETVDAIVRFLGAKAAPCRTATTPLVERGPRGELGDATSCSGILPPPVSAAAVSRYCRLEAARHLDDVMIRRSSWRHYYRNHLELAGNVSRWMASELGWTDAETELELKRYRGLTAHSPIVGTTAPAPDVQLR</sequence>
<dbReference type="GO" id="GO:0046168">
    <property type="term" value="P:glycerol-3-phosphate catabolic process"/>
    <property type="evidence" value="ECO:0007669"/>
    <property type="project" value="TreeGrafter"/>
</dbReference>
<gene>
    <name evidence="8" type="primary">glpD</name>
    <name evidence="8" type="ORF">I41_01770</name>
</gene>
<evidence type="ECO:0000259" key="7">
    <source>
        <dbReference type="Pfam" id="PF01266"/>
    </source>
</evidence>
<keyword evidence="4" id="KW-0274">FAD</keyword>
<dbReference type="GO" id="GO:0009331">
    <property type="term" value="C:glycerol-3-phosphate dehydrogenase (FAD) complex"/>
    <property type="evidence" value="ECO:0007669"/>
    <property type="project" value="UniProtKB-UniRule"/>
</dbReference>
<evidence type="ECO:0000256" key="1">
    <source>
        <dbReference type="ARBA" id="ARBA00001974"/>
    </source>
</evidence>
<dbReference type="EMBL" id="CP036339">
    <property type="protein sequence ID" value="QDT71022.1"/>
    <property type="molecule type" value="Genomic_DNA"/>
</dbReference>
<dbReference type="KEGG" id="llh:I41_01770"/>
<dbReference type="InterPro" id="IPR006076">
    <property type="entry name" value="FAD-dep_OxRdtase"/>
</dbReference>
<evidence type="ECO:0000256" key="4">
    <source>
        <dbReference type="ARBA" id="ARBA00022827"/>
    </source>
</evidence>
<proteinExistence type="inferred from homology"/>
<dbReference type="Gene3D" id="3.30.9.10">
    <property type="entry name" value="D-Amino Acid Oxidase, subunit A, domain 2"/>
    <property type="match status" value="1"/>
</dbReference>
<dbReference type="InterPro" id="IPR036188">
    <property type="entry name" value="FAD/NAD-bd_sf"/>
</dbReference>
<dbReference type="PROSITE" id="PS00977">
    <property type="entry name" value="FAD_G3PDH_1"/>
    <property type="match status" value="1"/>
</dbReference>
<evidence type="ECO:0000313" key="9">
    <source>
        <dbReference type="Proteomes" id="UP000317909"/>
    </source>
</evidence>
<dbReference type="Gene3D" id="1.10.8.870">
    <property type="entry name" value="Alpha-glycerophosphate oxidase, cap domain"/>
    <property type="match status" value="1"/>
</dbReference>
<comment type="similarity">
    <text evidence="2 6">Belongs to the FAD-dependent glycerol-3-phosphate dehydrogenase family.</text>
</comment>
<dbReference type="SUPFAM" id="SSF51905">
    <property type="entry name" value="FAD/NAD(P)-binding domain"/>
    <property type="match status" value="1"/>
</dbReference>
<dbReference type="Proteomes" id="UP000317909">
    <property type="component" value="Chromosome"/>
</dbReference>
<keyword evidence="5 6" id="KW-0560">Oxidoreductase</keyword>
<dbReference type="PRINTS" id="PR01001">
    <property type="entry name" value="FADG3PDH"/>
</dbReference>
<organism evidence="8 9">
    <name type="scientific">Lacipirellula limnantheis</name>
    <dbReference type="NCBI Taxonomy" id="2528024"/>
    <lineage>
        <taxon>Bacteria</taxon>
        <taxon>Pseudomonadati</taxon>
        <taxon>Planctomycetota</taxon>
        <taxon>Planctomycetia</taxon>
        <taxon>Pirellulales</taxon>
        <taxon>Lacipirellulaceae</taxon>
        <taxon>Lacipirellula</taxon>
    </lineage>
</organism>
<dbReference type="Gene3D" id="3.50.50.60">
    <property type="entry name" value="FAD/NAD(P)-binding domain"/>
    <property type="match status" value="1"/>
</dbReference>
<dbReference type="OrthoDB" id="9766796at2"/>
<evidence type="ECO:0000256" key="5">
    <source>
        <dbReference type="ARBA" id="ARBA00023002"/>
    </source>
</evidence>
<dbReference type="AlphaFoldDB" id="A0A517TRL3"/>
<comment type="catalytic activity">
    <reaction evidence="6">
        <text>a quinone + sn-glycerol 3-phosphate = dihydroxyacetone phosphate + a quinol</text>
        <dbReference type="Rhea" id="RHEA:18977"/>
        <dbReference type="ChEBI" id="CHEBI:24646"/>
        <dbReference type="ChEBI" id="CHEBI:57597"/>
        <dbReference type="ChEBI" id="CHEBI:57642"/>
        <dbReference type="ChEBI" id="CHEBI:132124"/>
        <dbReference type="EC" id="1.1.5.3"/>
    </reaction>
</comment>
<dbReference type="GO" id="GO:0004368">
    <property type="term" value="F:glycerol-3-phosphate dehydrogenase (quinone) activity"/>
    <property type="evidence" value="ECO:0007669"/>
    <property type="project" value="UniProtKB-EC"/>
</dbReference>
<feature type="domain" description="FAD dependent oxidoreductase" evidence="7">
    <location>
        <begin position="23"/>
        <end position="358"/>
    </location>
</feature>
<keyword evidence="3 6" id="KW-0285">Flavoprotein</keyword>
<evidence type="ECO:0000313" key="8">
    <source>
        <dbReference type="EMBL" id="QDT71022.1"/>
    </source>
</evidence>
<name>A0A517TRL3_9BACT</name>
<reference evidence="8 9" key="1">
    <citation type="submission" date="2019-02" db="EMBL/GenBank/DDBJ databases">
        <title>Deep-cultivation of Planctomycetes and their phenomic and genomic characterization uncovers novel biology.</title>
        <authorList>
            <person name="Wiegand S."/>
            <person name="Jogler M."/>
            <person name="Boedeker C."/>
            <person name="Pinto D."/>
            <person name="Vollmers J."/>
            <person name="Rivas-Marin E."/>
            <person name="Kohn T."/>
            <person name="Peeters S.H."/>
            <person name="Heuer A."/>
            <person name="Rast P."/>
            <person name="Oberbeckmann S."/>
            <person name="Bunk B."/>
            <person name="Jeske O."/>
            <person name="Meyerdierks A."/>
            <person name="Storesund J.E."/>
            <person name="Kallscheuer N."/>
            <person name="Luecker S."/>
            <person name="Lage O.M."/>
            <person name="Pohl T."/>
            <person name="Merkel B.J."/>
            <person name="Hornburger P."/>
            <person name="Mueller R.-W."/>
            <person name="Bruemmer F."/>
            <person name="Labrenz M."/>
            <person name="Spormann A.M."/>
            <person name="Op den Camp H."/>
            <person name="Overmann J."/>
            <person name="Amann R."/>
            <person name="Jetten M.S.M."/>
            <person name="Mascher T."/>
            <person name="Medema M.H."/>
            <person name="Devos D.P."/>
            <person name="Kaster A.-K."/>
            <person name="Ovreas L."/>
            <person name="Rohde M."/>
            <person name="Galperin M.Y."/>
            <person name="Jogler C."/>
        </authorList>
    </citation>
    <scope>NUCLEOTIDE SEQUENCE [LARGE SCALE GENOMIC DNA]</scope>
    <source>
        <strain evidence="8 9">I41</strain>
    </source>
</reference>
<dbReference type="PANTHER" id="PTHR11985:SF35">
    <property type="entry name" value="ANAEROBIC GLYCEROL-3-PHOSPHATE DEHYDROGENASE SUBUNIT A"/>
    <property type="match status" value="1"/>
</dbReference>
<evidence type="ECO:0000256" key="2">
    <source>
        <dbReference type="ARBA" id="ARBA00007330"/>
    </source>
</evidence>
<dbReference type="Pfam" id="PF01266">
    <property type="entry name" value="DAO"/>
    <property type="match status" value="1"/>
</dbReference>